<gene>
    <name evidence="1" type="ORF">HKI87_10g62600</name>
</gene>
<reference evidence="1 2" key="1">
    <citation type="submission" date="2024-03" db="EMBL/GenBank/DDBJ databases">
        <title>Complete genome sequence of the green alga Chloropicon roscoffensis RCC1871.</title>
        <authorList>
            <person name="Lemieux C."/>
            <person name="Pombert J.-F."/>
            <person name="Otis C."/>
            <person name="Turmel M."/>
        </authorList>
    </citation>
    <scope>NUCLEOTIDE SEQUENCE [LARGE SCALE GENOMIC DNA]</scope>
    <source>
        <strain evidence="1 2">RCC1871</strain>
    </source>
</reference>
<dbReference type="EMBL" id="CP151510">
    <property type="protein sequence ID" value="WZN64703.1"/>
    <property type="molecule type" value="Genomic_DNA"/>
</dbReference>
<sequence length="77" mass="8474">MILSERSKTFPGGKLRGRTRWRGRSLNSEFLPPAAAGGLGFRRFLRALRGARRGGRRANVEARWVGLTEAAHATALV</sequence>
<keyword evidence="2" id="KW-1185">Reference proteome</keyword>
<dbReference type="Proteomes" id="UP001472866">
    <property type="component" value="Chromosome 10"/>
</dbReference>
<proteinExistence type="predicted"/>
<protein>
    <recommendedName>
        <fullName evidence="3">Ribosomal protein L2</fullName>
    </recommendedName>
</protein>
<dbReference type="AlphaFoldDB" id="A0AAX4PEU2"/>
<evidence type="ECO:0000313" key="1">
    <source>
        <dbReference type="EMBL" id="WZN64703.1"/>
    </source>
</evidence>
<accession>A0AAX4PEU2</accession>
<name>A0AAX4PEU2_9CHLO</name>
<organism evidence="1 2">
    <name type="scientific">Chloropicon roscoffensis</name>
    <dbReference type="NCBI Taxonomy" id="1461544"/>
    <lineage>
        <taxon>Eukaryota</taxon>
        <taxon>Viridiplantae</taxon>
        <taxon>Chlorophyta</taxon>
        <taxon>Chloropicophyceae</taxon>
        <taxon>Chloropicales</taxon>
        <taxon>Chloropicaceae</taxon>
        <taxon>Chloropicon</taxon>
    </lineage>
</organism>
<evidence type="ECO:0000313" key="2">
    <source>
        <dbReference type="Proteomes" id="UP001472866"/>
    </source>
</evidence>
<evidence type="ECO:0008006" key="3">
    <source>
        <dbReference type="Google" id="ProtNLM"/>
    </source>
</evidence>